<keyword evidence="11" id="KW-1185">Reference proteome</keyword>
<protein>
    <submittedName>
        <fullName evidence="10">Protein YABBY 4</fullName>
    </submittedName>
</protein>
<feature type="region of interest" description="Disordered" evidence="7">
    <location>
        <begin position="119"/>
        <end position="170"/>
    </location>
</feature>
<dbReference type="GO" id="GO:0000976">
    <property type="term" value="F:transcription cis-regulatory region binding"/>
    <property type="evidence" value="ECO:0007669"/>
    <property type="project" value="UniProtKB-ARBA"/>
</dbReference>
<keyword evidence="5" id="KW-0862">Zinc</keyword>
<reference evidence="10 11" key="1">
    <citation type="submission" date="2016-09" db="EMBL/GenBank/DDBJ databases">
        <title>The draft genome of Dichanthelium oligosanthes: A C3 panicoid grass species.</title>
        <authorList>
            <person name="Studer A.J."/>
            <person name="Schnable J.C."/>
            <person name="Brutnell T.P."/>
        </authorList>
    </citation>
    <scope>NUCLEOTIDE SEQUENCE [LARGE SCALE GENOMIC DNA]</scope>
    <source>
        <strain evidence="11">cv. Kellogg 1175</strain>
        <tissue evidence="10">Leaf</tissue>
    </source>
</reference>
<dbReference type="Pfam" id="PF04690">
    <property type="entry name" value="YABBY"/>
    <property type="match status" value="1"/>
</dbReference>
<dbReference type="GO" id="GO:0008270">
    <property type="term" value="F:zinc ion binding"/>
    <property type="evidence" value="ECO:0007669"/>
    <property type="project" value="UniProtKB-KW"/>
</dbReference>
<dbReference type="PANTHER" id="PTHR31675:SF46">
    <property type="entry name" value="PROTEIN YABBY 4"/>
    <property type="match status" value="1"/>
</dbReference>
<evidence type="ECO:0000256" key="2">
    <source>
        <dbReference type="ARBA" id="ARBA00010325"/>
    </source>
</evidence>
<dbReference type="FunFam" id="1.10.30.10:FF:000047">
    <property type="entry name" value="Axial regulator YABBY"/>
    <property type="match status" value="1"/>
</dbReference>
<dbReference type="SUPFAM" id="SSF47095">
    <property type="entry name" value="HMG-box"/>
    <property type="match status" value="1"/>
</dbReference>
<evidence type="ECO:0000313" key="11">
    <source>
        <dbReference type="Proteomes" id="UP000095767"/>
    </source>
</evidence>
<dbReference type="GO" id="GO:1902183">
    <property type="term" value="P:regulation of shoot apical meristem development"/>
    <property type="evidence" value="ECO:0007669"/>
    <property type="project" value="TreeGrafter"/>
</dbReference>
<proteinExistence type="inferred from homology"/>
<dbReference type="GO" id="GO:0010154">
    <property type="term" value="P:fruit development"/>
    <property type="evidence" value="ECO:0007669"/>
    <property type="project" value="TreeGrafter"/>
</dbReference>
<name>A0A1E5UN77_9POAL</name>
<dbReference type="InterPro" id="IPR056775">
    <property type="entry name" value="YABBY_C"/>
</dbReference>
<dbReference type="EMBL" id="LWDX02070450">
    <property type="protein sequence ID" value="OEL14333.1"/>
    <property type="molecule type" value="Genomic_DNA"/>
</dbReference>
<gene>
    <name evidence="10" type="ORF">BAE44_0024650</name>
</gene>
<keyword evidence="3" id="KW-0479">Metal-binding</keyword>
<dbReference type="InterPro" id="IPR056776">
    <property type="entry name" value="YABBY_N"/>
</dbReference>
<dbReference type="Pfam" id="PF24868">
    <property type="entry name" value="YABBY_N"/>
    <property type="match status" value="1"/>
</dbReference>
<dbReference type="InterPro" id="IPR006780">
    <property type="entry name" value="YABBY"/>
</dbReference>
<dbReference type="STRING" id="888268.A0A1E5UN77"/>
<feature type="domain" description="YABBY N-terminal" evidence="9">
    <location>
        <begin position="22"/>
        <end position="71"/>
    </location>
</feature>
<dbReference type="AlphaFoldDB" id="A0A1E5UN77"/>
<keyword evidence="6" id="KW-0539">Nucleus</keyword>
<organism evidence="10 11">
    <name type="scientific">Dichanthelium oligosanthes</name>
    <dbReference type="NCBI Taxonomy" id="888268"/>
    <lineage>
        <taxon>Eukaryota</taxon>
        <taxon>Viridiplantae</taxon>
        <taxon>Streptophyta</taxon>
        <taxon>Embryophyta</taxon>
        <taxon>Tracheophyta</taxon>
        <taxon>Spermatophyta</taxon>
        <taxon>Magnoliopsida</taxon>
        <taxon>Liliopsida</taxon>
        <taxon>Poales</taxon>
        <taxon>Poaceae</taxon>
        <taxon>PACMAD clade</taxon>
        <taxon>Panicoideae</taxon>
        <taxon>Panicodae</taxon>
        <taxon>Paniceae</taxon>
        <taxon>Dichantheliinae</taxon>
        <taxon>Dichanthelium</taxon>
    </lineage>
</organism>
<feature type="compositionally biased region" description="Polar residues" evidence="7">
    <location>
        <begin position="119"/>
        <end position="131"/>
    </location>
</feature>
<evidence type="ECO:0000259" key="9">
    <source>
        <dbReference type="Pfam" id="PF24868"/>
    </source>
</evidence>
<dbReference type="InterPro" id="IPR036910">
    <property type="entry name" value="HMG_box_dom_sf"/>
</dbReference>
<evidence type="ECO:0000256" key="6">
    <source>
        <dbReference type="ARBA" id="ARBA00023242"/>
    </source>
</evidence>
<dbReference type="Gene3D" id="1.10.30.10">
    <property type="entry name" value="High mobility group box domain"/>
    <property type="match status" value="1"/>
</dbReference>
<feature type="domain" description="YABBY protein C-terminal" evidence="8">
    <location>
        <begin position="151"/>
        <end position="212"/>
    </location>
</feature>
<dbReference type="PANTHER" id="PTHR31675">
    <property type="entry name" value="PROTEIN YABBY 6-RELATED"/>
    <property type="match status" value="1"/>
</dbReference>
<evidence type="ECO:0000313" key="10">
    <source>
        <dbReference type="EMBL" id="OEL14333.1"/>
    </source>
</evidence>
<dbReference type="GO" id="GO:2000024">
    <property type="term" value="P:regulation of leaf development"/>
    <property type="evidence" value="ECO:0007669"/>
    <property type="project" value="TreeGrafter"/>
</dbReference>
<comment type="caution">
    <text evidence="10">The sequence shown here is derived from an EMBL/GenBank/DDBJ whole genome shotgun (WGS) entry which is preliminary data.</text>
</comment>
<accession>A0A1E5UN77</accession>
<dbReference type="GO" id="GO:0005634">
    <property type="term" value="C:nucleus"/>
    <property type="evidence" value="ECO:0007669"/>
    <property type="project" value="UniProtKB-SubCell"/>
</dbReference>
<evidence type="ECO:0000256" key="5">
    <source>
        <dbReference type="ARBA" id="ARBA00022833"/>
    </source>
</evidence>
<dbReference type="CDD" id="cd00084">
    <property type="entry name" value="HMG-box_SF"/>
    <property type="match status" value="1"/>
</dbReference>
<dbReference type="Proteomes" id="UP000095767">
    <property type="component" value="Unassembled WGS sequence"/>
</dbReference>
<dbReference type="OrthoDB" id="667577at2759"/>
<dbReference type="GO" id="GO:0009944">
    <property type="term" value="P:polarity specification of adaxial/abaxial axis"/>
    <property type="evidence" value="ECO:0007669"/>
    <property type="project" value="TreeGrafter"/>
</dbReference>
<evidence type="ECO:0000256" key="3">
    <source>
        <dbReference type="ARBA" id="ARBA00022723"/>
    </source>
</evidence>
<dbReference type="GO" id="GO:0010158">
    <property type="term" value="P:abaxial cell fate specification"/>
    <property type="evidence" value="ECO:0007669"/>
    <property type="project" value="TreeGrafter"/>
</dbReference>
<comment type="subcellular location">
    <subcellularLocation>
        <location evidence="1">Nucleus</location>
    </subcellularLocation>
</comment>
<evidence type="ECO:0000259" key="8">
    <source>
        <dbReference type="Pfam" id="PF04690"/>
    </source>
</evidence>
<sequence>MMSSSSSSSSAAFPLDHLAPSPTEQLCYVHCNCCDTILAVGVPCSSLFKTVTVRCGHCSNLLSVNLRGLLLPPSAPPANQLSSFGNSLLSPTSPHGLLDEFALQAPSLLMDQASANLSSTMTGRSNSSCASNLPAPPMPAAKPPVQQEPELPKSAPSVNRPPEKRQRVPSAYNRFIKDEIQRIKAGNPDITHREAFSAAAKNWAHFPHIHFGLMPDQGLKKTFKAQDGADDMLLKDGLYAAAAAAAAANMGITPF</sequence>
<comment type="similarity">
    <text evidence="2">Belongs to the YABBY family.</text>
</comment>
<evidence type="ECO:0000256" key="7">
    <source>
        <dbReference type="SAM" id="MobiDB-lite"/>
    </source>
</evidence>
<evidence type="ECO:0000256" key="4">
    <source>
        <dbReference type="ARBA" id="ARBA00022771"/>
    </source>
</evidence>
<keyword evidence="4" id="KW-0863">Zinc-finger</keyword>
<evidence type="ECO:0000256" key="1">
    <source>
        <dbReference type="ARBA" id="ARBA00004123"/>
    </source>
</evidence>